<sequence>MAIAPPRGDTAANGTQVILSGDSMTINMGPQHPSTHGVLRLVLDLEGETVTRCEPVIGYLHTGFEKTYEEKTYLQGVVLTDRMDYLAPLSNNLGYALAIERLLGIEAPPRATVIRVLLAELTRINNHLVWLGTQALDLGAMSAFFYCFREREVLLDLFEMMSGARLMTSFIRPGGLMADLPDGWIERAESFLREFPGHIVEYESLLTENEIFKERTIGIGILSPEQAQALDLTGPSLRACGIPWDLRKLAPYCGYETYDFAVPTLTGGDVYDRYLIRMAEMRESTKIALQAIDRLPTGPVMTADRKIAIPPRAELATSMEALIHHFKLVSEGFKPPEGEVYTCIESPKGEIGFYLVSDGTGKPYRCHVRAPSFINLQSLPPMSVGGLVADLVAIIGSIDPVLGEVDR</sequence>
<keyword evidence="5 6" id="KW-0520">NAD</keyword>
<organism evidence="9">
    <name type="scientific">uncultured Thermomicrobiales bacterium</name>
    <dbReference type="NCBI Taxonomy" id="1645740"/>
    <lineage>
        <taxon>Bacteria</taxon>
        <taxon>Pseudomonadati</taxon>
        <taxon>Thermomicrobiota</taxon>
        <taxon>Thermomicrobia</taxon>
        <taxon>Thermomicrobiales</taxon>
        <taxon>environmental samples</taxon>
    </lineage>
</organism>
<dbReference type="GO" id="GO:0050136">
    <property type="term" value="F:NADH dehydrogenase (quinone) (non-electrogenic) activity"/>
    <property type="evidence" value="ECO:0007669"/>
    <property type="project" value="UniProtKB-UniRule"/>
</dbReference>
<dbReference type="AlphaFoldDB" id="A0A6J4V3Q3"/>
<keyword evidence="6 9" id="KW-0830">Ubiquinone</keyword>
<dbReference type="PANTHER" id="PTHR11993">
    <property type="entry name" value="NADH-UBIQUINONE OXIDOREDUCTASE 49 KDA SUBUNIT"/>
    <property type="match status" value="1"/>
</dbReference>
<reference evidence="9" key="1">
    <citation type="submission" date="2020-02" db="EMBL/GenBank/DDBJ databases">
        <authorList>
            <person name="Meier V. D."/>
        </authorList>
    </citation>
    <scope>NUCLEOTIDE SEQUENCE</scope>
    <source>
        <strain evidence="9">AVDCRST_MAG18</strain>
    </source>
</reference>
<evidence type="ECO:0000259" key="8">
    <source>
        <dbReference type="Pfam" id="PF00346"/>
    </source>
</evidence>
<dbReference type="InterPro" id="IPR029014">
    <property type="entry name" value="NiFe-Hase_large"/>
</dbReference>
<protein>
    <recommendedName>
        <fullName evidence="6">NADH-quinone oxidoreductase subunit D</fullName>
        <ecNumber evidence="6">7.1.1.-</ecNumber>
    </recommendedName>
    <alternativeName>
        <fullName evidence="6">NADH dehydrogenase I subunit D</fullName>
    </alternativeName>
    <alternativeName>
        <fullName evidence="6">NDH-1 subunit D</fullName>
    </alternativeName>
</protein>
<dbReference type="NCBIfam" id="NF004739">
    <property type="entry name" value="PRK06075.1"/>
    <property type="match status" value="1"/>
</dbReference>
<dbReference type="NCBIfam" id="TIGR01962">
    <property type="entry name" value="NuoD"/>
    <property type="match status" value="1"/>
</dbReference>
<dbReference type="PROSITE" id="PS00535">
    <property type="entry name" value="COMPLEX1_49K"/>
    <property type="match status" value="1"/>
</dbReference>
<dbReference type="SUPFAM" id="SSF56762">
    <property type="entry name" value="HydB/Nqo4-like"/>
    <property type="match status" value="1"/>
</dbReference>
<evidence type="ECO:0000256" key="1">
    <source>
        <dbReference type="ARBA" id="ARBA00002378"/>
    </source>
</evidence>
<evidence type="ECO:0000313" key="9">
    <source>
        <dbReference type="EMBL" id="CAA9565769.1"/>
    </source>
</evidence>
<comment type="catalytic activity">
    <reaction evidence="6">
        <text>a quinone + NADH + 5 H(+)(in) = a quinol + NAD(+) + 4 H(+)(out)</text>
        <dbReference type="Rhea" id="RHEA:57888"/>
        <dbReference type="ChEBI" id="CHEBI:15378"/>
        <dbReference type="ChEBI" id="CHEBI:24646"/>
        <dbReference type="ChEBI" id="CHEBI:57540"/>
        <dbReference type="ChEBI" id="CHEBI:57945"/>
        <dbReference type="ChEBI" id="CHEBI:132124"/>
    </reaction>
</comment>
<dbReference type="InterPro" id="IPR014029">
    <property type="entry name" value="NADH_UbQ_OxRdtase_49kDa_CS"/>
</dbReference>
<dbReference type="Pfam" id="PF00346">
    <property type="entry name" value="Complex1_49kDa"/>
    <property type="match status" value="1"/>
</dbReference>
<dbReference type="PANTHER" id="PTHR11993:SF10">
    <property type="entry name" value="NADH DEHYDROGENASE [UBIQUINONE] IRON-SULFUR PROTEIN 2, MITOCHONDRIAL"/>
    <property type="match status" value="1"/>
</dbReference>
<keyword evidence="3 6" id="KW-0813">Transport</keyword>
<evidence type="ECO:0000256" key="5">
    <source>
        <dbReference type="ARBA" id="ARBA00023027"/>
    </source>
</evidence>
<keyword evidence="6" id="KW-0472">Membrane</keyword>
<comment type="similarity">
    <text evidence="2 6 7">Belongs to the complex I 49 kDa subunit family.</text>
</comment>
<keyword evidence="6" id="KW-0874">Quinone</keyword>
<keyword evidence="9" id="KW-0560">Oxidoreductase</keyword>
<keyword evidence="4 6" id="KW-1278">Translocase</keyword>
<feature type="domain" description="NADH-quinone oxidoreductase subunit D" evidence="8">
    <location>
        <begin position="137"/>
        <end position="407"/>
    </location>
</feature>
<proteinExistence type="inferred from homology"/>
<evidence type="ECO:0000256" key="2">
    <source>
        <dbReference type="ARBA" id="ARBA00005769"/>
    </source>
</evidence>
<dbReference type="InterPro" id="IPR001135">
    <property type="entry name" value="NADH_Q_OxRdtase_suD"/>
</dbReference>
<dbReference type="EC" id="7.1.1.-" evidence="6"/>
<gene>
    <name evidence="6" type="primary">nuoD</name>
    <name evidence="9" type="ORF">AVDCRST_MAG18-1467</name>
</gene>
<name>A0A6J4V3Q3_9BACT</name>
<evidence type="ECO:0000256" key="6">
    <source>
        <dbReference type="HAMAP-Rule" id="MF_01358"/>
    </source>
</evidence>
<evidence type="ECO:0000256" key="3">
    <source>
        <dbReference type="ARBA" id="ARBA00022448"/>
    </source>
</evidence>
<comment type="function">
    <text evidence="1 6">NDH-1 shuttles electrons from NADH, via FMN and iron-sulfur (Fe-S) centers, to quinones in the respiratory chain. The immediate electron acceptor for the enzyme in this species is believed to be ubiquinone. Couples the redox reaction to proton translocation (for every two electrons transferred, four hydrogen ions are translocated across the cytoplasmic membrane), and thus conserves the redox energy in a proton gradient.</text>
</comment>
<dbReference type="GO" id="GO:0048038">
    <property type="term" value="F:quinone binding"/>
    <property type="evidence" value="ECO:0007669"/>
    <property type="project" value="UniProtKB-KW"/>
</dbReference>
<dbReference type="GO" id="GO:0051287">
    <property type="term" value="F:NAD binding"/>
    <property type="evidence" value="ECO:0007669"/>
    <property type="project" value="InterPro"/>
</dbReference>
<keyword evidence="6" id="KW-1003">Cell membrane</keyword>
<dbReference type="HAMAP" id="MF_01358">
    <property type="entry name" value="NDH1_NuoD"/>
    <property type="match status" value="1"/>
</dbReference>
<evidence type="ECO:0000256" key="4">
    <source>
        <dbReference type="ARBA" id="ARBA00022967"/>
    </source>
</evidence>
<dbReference type="EMBL" id="CADCWN010000108">
    <property type="protein sequence ID" value="CAA9565769.1"/>
    <property type="molecule type" value="Genomic_DNA"/>
</dbReference>
<comment type="subcellular location">
    <subcellularLocation>
        <location evidence="6">Cell membrane</location>
        <topology evidence="6">Peripheral membrane protein</topology>
        <orientation evidence="6">Cytoplasmic side</orientation>
    </subcellularLocation>
</comment>
<dbReference type="InterPro" id="IPR022885">
    <property type="entry name" value="NDH1_su_D/H"/>
</dbReference>
<dbReference type="GO" id="GO:0005886">
    <property type="term" value="C:plasma membrane"/>
    <property type="evidence" value="ECO:0007669"/>
    <property type="project" value="UniProtKB-SubCell"/>
</dbReference>
<evidence type="ECO:0000256" key="7">
    <source>
        <dbReference type="RuleBase" id="RU003685"/>
    </source>
</evidence>
<comment type="subunit">
    <text evidence="6">NDH-1 is composed of 14 different subunits. Subunits NuoB, C, D, E, F, and G constitute the peripheral sector of the complex.</text>
</comment>
<dbReference type="Gene3D" id="1.10.645.10">
    <property type="entry name" value="Cytochrome-c3 Hydrogenase, chain B"/>
    <property type="match status" value="1"/>
</dbReference>
<accession>A0A6J4V3Q3</accession>